<dbReference type="EMBL" id="JAKFHA010000013">
    <property type="protein sequence ID" value="MCF2529838.1"/>
    <property type="molecule type" value="Genomic_DNA"/>
</dbReference>
<dbReference type="PANTHER" id="PTHR39332">
    <property type="entry name" value="BLL4707 PROTEIN"/>
    <property type="match status" value="1"/>
</dbReference>
<dbReference type="RefSeq" id="WP_235054448.1">
    <property type="nucleotide sequence ID" value="NZ_JAKFHA010000013.1"/>
</dbReference>
<dbReference type="Pfam" id="PF10604">
    <property type="entry name" value="Polyketide_cyc2"/>
    <property type="match status" value="1"/>
</dbReference>
<keyword evidence="2" id="KW-1185">Reference proteome</keyword>
<dbReference type="PANTHER" id="PTHR39332:SF7">
    <property type="entry name" value="SRPBCC FAMILY PROTEIN"/>
    <property type="match status" value="1"/>
</dbReference>
<comment type="caution">
    <text evidence="1">The sequence shown here is derived from an EMBL/GenBank/DDBJ whole genome shotgun (WGS) entry which is preliminary data.</text>
</comment>
<evidence type="ECO:0000313" key="1">
    <source>
        <dbReference type="EMBL" id="MCF2529838.1"/>
    </source>
</evidence>
<accession>A0AA41Q1H7</accession>
<gene>
    <name evidence="1" type="ORF">LZ495_21805</name>
</gene>
<dbReference type="InterPro" id="IPR019587">
    <property type="entry name" value="Polyketide_cyclase/dehydratase"/>
</dbReference>
<dbReference type="Proteomes" id="UP001165378">
    <property type="component" value="Unassembled WGS sequence"/>
</dbReference>
<reference evidence="1" key="1">
    <citation type="submission" date="2022-01" db="EMBL/GenBank/DDBJ databases">
        <title>Genome-Based Taxonomic Classification of the Phylum Actinobacteria.</title>
        <authorList>
            <person name="Gao Y."/>
        </authorList>
    </citation>
    <scope>NUCLEOTIDE SEQUENCE</scope>
    <source>
        <strain evidence="1">KLBMP 8922</strain>
    </source>
</reference>
<dbReference type="SUPFAM" id="SSF55961">
    <property type="entry name" value="Bet v1-like"/>
    <property type="match status" value="1"/>
</dbReference>
<protein>
    <submittedName>
        <fullName evidence="1">SRPBCC family protein</fullName>
    </submittedName>
</protein>
<dbReference type="CDD" id="cd07821">
    <property type="entry name" value="PYR_PYL_RCAR_like"/>
    <property type="match status" value="1"/>
</dbReference>
<sequence>MPTLSVTTVIDRPAPHVWAVLRDFRDPSAWYPMALAADGTGSPPDPAQAGIRRVVAPGGALLRERLVEHDDTGCRYTYEVLDLERQPCGLQLTGPCLATVRVESIIGGTMARVVWSVRYDYAEDGADAARDQVRRLERDMFRPALRELRRRLSH</sequence>
<organism evidence="1 2">
    <name type="scientific">Yinghuangia soli</name>
    <dbReference type="NCBI Taxonomy" id="2908204"/>
    <lineage>
        <taxon>Bacteria</taxon>
        <taxon>Bacillati</taxon>
        <taxon>Actinomycetota</taxon>
        <taxon>Actinomycetes</taxon>
        <taxon>Kitasatosporales</taxon>
        <taxon>Streptomycetaceae</taxon>
        <taxon>Yinghuangia</taxon>
    </lineage>
</organism>
<evidence type="ECO:0000313" key="2">
    <source>
        <dbReference type="Proteomes" id="UP001165378"/>
    </source>
</evidence>
<proteinExistence type="predicted"/>
<dbReference type="InterPro" id="IPR023393">
    <property type="entry name" value="START-like_dom_sf"/>
</dbReference>
<dbReference type="AlphaFoldDB" id="A0AA41Q1H7"/>
<dbReference type="Gene3D" id="3.30.530.20">
    <property type="match status" value="1"/>
</dbReference>
<name>A0AA41Q1H7_9ACTN</name>